<name>A0A5C3QML2_9AGAR</name>
<protein>
    <submittedName>
        <fullName evidence="2">Uncharacterized protein</fullName>
    </submittedName>
</protein>
<gene>
    <name evidence="2" type="ORF">BDV98DRAFT_403796</name>
</gene>
<organism evidence="2 3">
    <name type="scientific">Pterulicium gracile</name>
    <dbReference type="NCBI Taxonomy" id="1884261"/>
    <lineage>
        <taxon>Eukaryota</taxon>
        <taxon>Fungi</taxon>
        <taxon>Dikarya</taxon>
        <taxon>Basidiomycota</taxon>
        <taxon>Agaricomycotina</taxon>
        <taxon>Agaricomycetes</taxon>
        <taxon>Agaricomycetidae</taxon>
        <taxon>Agaricales</taxon>
        <taxon>Pleurotineae</taxon>
        <taxon>Pterulaceae</taxon>
        <taxon>Pterulicium</taxon>
    </lineage>
</organism>
<reference evidence="2 3" key="1">
    <citation type="journal article" date="2019" name="Nat. Ecol. Evol.">
        <title>Megaphylogeny resolves global patterns of mushroom evolution.</title>
        <authorList>
            <person name="Varga T."/>
            <person name="Krizsan K."/>
            <person name="Foldi C."/>
            <person name="Dima B."/>
            <person name="Sanchez-Garcia M."/>
            <person name="Sanchez-Ramirez S."/>
            <person name="Szollosi G.J."/>
            <person name="Szarkandi J.G."/>
            <person name="Papp V."/>
            <person name="Albert L."/>
            <person name="Andreopoulos W."/>
            <person name="Angelini C."/>
            <person name="Antonin V."/>
            <person name="Barry K.W."/>
            <person name="Bougher N.L."/>
            <person name="Buchanan P."/>
            <person name="Buyck B."/>
            <person name="Bense V."/>
            <person name="Catcheside P."/>
            <person name="Chovatia M."/>
            <person name="Cooper J."/>
            <person name="Damon W."/>
            <person name="Desjardin D."/>
            <person name="Finy P."/>
            <person name="Geml J."/>
            <person name="Haridas S."/>
            <person name="Hughes K."/>
            <person name="Justo A."/>
            <person name="Karasinski D."/>
            <person name="Kautmanova I."/>
            <person name="Kiss B."/>
            <person name="Kocsube S."/>
            <person name="Kotiranta H."/>
            <person name="LaButti K.M."/>
            <person name="Lechner B.E."/>
            <person name="Liimatainen K."/>
            <person name="Lipzen A."/>
            <person name="Lukacs Z."/>
            <person name="Mihaltcheva S."/>
            <person name="Morgado L.N."/>
            <person name="Niskanen T."/>
            <person name="Noordeloos M.E."/>
            <person name="Ohm R.A."/>
            <person name="Ortiz-Santana B."/>
            <person name="Ovrebo C."/>
            <person name="Racz N."/>
            <person name="Riley R."/>
            <person name="Savchenko A."/>
            <person name="Shiryaev A."/>
            <person name="Soop K."/>
            <person name="Spirin V."/>
            <person name="Szebenyi C."/>
            <person name="Tomsovsky M."/>
            <person name="Tulloss R.E."/>
            <person name="Uehling J."/>
            <person name="Grigoriev I.V."/>
            <person name="Vagvolgyi C."/>
            <person name="Papp T."/>
            <person name="Martin F.M."/>
            <person name="Miettinen O."/>
            <person name="Hibbett D.S."/>
            <person name="Nagy L.G."/>
        </authorList>
    </citation>
    <scope>NUCLEOTIDE SEQUENCE [LARGE SCALE GENOMIC DNA]</scope>
    <source>
        <strain evidence="2 3">CBS 309.79</strain>
    </source>
</reference>
<evidence type="ECO:0000313" key="2">
    <source>
        <dbReference type="EMBL" id="TFL02777.1"/>
    </source>
</evidence>
<dbReference type="InterPro" id="IPR032675">
    <property type="entry name" value="LRR_dom_sf"/>
</dbReference>
<sequence>MARRARTRPRYSEQSTLLAPMIDSLRMSYHLPLEVLDPIISFTEPDPDTGILDTENQCRKEYQLALSTVNKHCRQMMLPKLFASITIAYAVDMDGKHDSLTDMTCASTVAFCSAIVNGDPAATLFARTYVKTCTISTYSVEGSCAMDGAPITETWFAEFISCMQVLETLIIENHSPDSWSELNLGKFVPAGILVSLQQLPCLTKLRVTDEKIAEQLLARLMVHDAPGTQHHVAPLTQLQEMASNLTTFEVLVSKNFDPRLDPKYVQYQPESPETNSECSDRSTDHSETNFGMQPFPMFINLTSVSLTGYACLTVTLLIHMALGARIWCANLREVEFSMRPDYEPLDLVEFLNAATGLRKLRIDRKSTAITVEEATEAFKQLHINSLPYRLSYAGPAQECYSMSNKPRLQSLAFETKNDVGASGFHFVRRSLDSTLNPLLSLGIDAKTYSWYRLNSNRYGPRFGRLTLDVESLILYDFPEVEQIQPAKVLTRVGVYTTP</sequence>
<feature type="compositionally biased region" description="Polar residues" evidence="1">
    <location>
        <begin position="268"/>
        <end position="277"/>
    </location>
</feature>
<feature type="region of interest" description="Disordered" evidence="1">
    <location>
        <begin position="267"/>
        <end position="286"/>
    </location>
</feature>
<proteinExistence type="predicted"/>
<dbReference type="EMBL" id="ML178821">
    <property type="protein sequence ID" value="TFL02777.1"/>
    <property type="molecule type" value="Genomic_DNA"/>
</dbReference>
<keyword evidence="3" id="KW-1185">Reference proteome</keyword>
<dbReference type="Gene3D" id="3.80.10.10">
    <property type="entry name" value="Ribonuclease Inhibitor"/>
    <property type="match status" value="1"/>
</dbReference>
<accession>A0A5C3QML2</accession>
<dbReference type="Proteomes" id="UP000305067">
    <property type="component" value="Unassembled WGS sequence"/>
</dbReference>
<evidence type="ECO:0000256" key="1">
    <source>
        <dbReference type="SAM" id="MobiDB-lite"/>
    </source>
</evidence>
<dbReference type="AlphaFoldDB" id="A0A5C3QML2"/>
<evidence type="ECO:0000313" key="3">
    <source>
        <dbReference type="Proteomes" id="UP000305067"/>
    </source>
</evidence>